<gene>
    <name evidence="1" type="ORF">ERS137965_02030</name>
</gene>
<proteinExistence type="predicted"/>
<protein>
    <submittedName>
        <fullName evidence="1">Uncharacterized protein</fullName>
    </submittedName>
</protein>
<evidence type="ECO:0000313" key="1">
    <source>
        <dbReference type="EMBL" id="CNL09502.1"/>
    </source>
</evidence>
<dbReference type="EMBL" id="CQEJ01000010">
    <property type="protein sequence ID" value="CNL09502.1"/>
    <property type="molecule type" value="Genomic_DNA"/>
</dbReference>
<sequence>MINTVPEVTQAPCHILGIWSCRVVSNALSPESTYLSKLTLGPALFKMVYNQFVICLLPPIAPTSLDIQIIAVLACHLLFADFGKSFTVNA</sequence>
<evidence type="ECO:0000313" key="2">
    <source>
        <dbReference type="Proteomes" id="UP000041595"/>
    </source>
</evidence>
<organism evidence="1 2">
    <name type="scientific">Yersinia aldovae</name>
    <dbReference type="NCBI Taxonomy" id="29483"/>
    <lineage>
        <taxon>Bacteria</taxon>
        <taxon>Pseudomonadati</taxon>
        <taxon>Pseudomonadota</taxon>
        <taxon>Gammaproteobacteria</taxon>
        <taxon>Enterobacterales</taxon>
        <taxon>Yersiniaceae</taxon>
        <taxon>Yersinia</taxon>
    </lineage>
</organism>
<dbReference type="Proteomes" id="UP000041595">
    <property type="component" value="Unassembled WGS sequence"/>
</dbReference>
<dbReference type="AlphaFoldDB" id="A0A0T9TZW3"/>
<name>A0A0T9TZW3_YERAL</name>
<reference evidence="1 2" key="1">
    <citation type="submission" date="2015-03" db="EMBL/GenBank/DDBJ databases">
        <authorList>
            <person name="Murphy D."/>
        </authorList>
    </citation>
    <scope>NUCLEOTIDE SEQUENCE [LARGE SCALE GENOMIC DNA]</scope>
    <source>
        <strain evidence="1 2">IP06005</strain>
    </source>
</reference>
<accession>A0A0T9TZW3</accession>